<evidence type="ECO:0000256" key="1">
    <source>
        <dbReference type="SAM" id="Phobius"/>
    </source>
</evidence>
<feature type="transmembrane region" description="Helical" evidence="1">
    <location>
        <begin position="109"/>
        <end position="127"/>
    </location>
</feature>
<feature type="transmembrane region" description="Helical" evidence="1">
    <location>
        <begin position="147"/>
        <end position="170"/>
    </location>
</feature>
<comment type="caution">
    <text evidence="2">The sequence shown here is derived from an EMBL/GenBank/DDBJ whole genome shotgun (WGS) entry which is preliminary data.</text>
</comment>
<reference evidence="2" key="2">
    <citation type="submission" date="2020-09" db="EMBL/GenBank/DDBJ databases">
        <authorList>
            <person name="Sun Q."/>
            <person name="Kim S."/>
        </authorList>
    </citation>
    <scope>NUCLEOTIDE SEQUENCE</scope>
    <source>
        <strain evidence="2">KCTC 23430</strain>
    </source>
</reference>
<accession>A0A919CI40</accession>
<evidence type="ECO:0008006" key="4">
    <source>
        <dbReference type="Google" id="ProtNLM"/>
    </source>
</evidence>
<keyword evidence="1" id="KW-0472">Membrane</keyword>
<sequence>MQSLTQETSLLSVEGGGVFILGMVSYLSTSLDNLVLTVVLLGTGAARRLRVLLGVWLSALALLAILSLSLYIRNIVNAGLMGYVGLLPLSLGLWYLLSGATPSAPSHRVDGAAGWGMTFSTGALLLANSGDSLALLLPLAAETRRDFLPLLAIAVMTAAVAFSFLALRLATLPGLSARAERYGMRLLPWIMIAVGLYVLSDTATDSLL</sequence>
<keyword evidence="3" id="KW-1185">Reference proteome</keyword>
<feature type="transmembrane region" description="Helical" evidence="1">
    <location>
        <begin position="182"/>
        <end position="200"/>
    </location>
</feature>
<dbReference type="Pfam" id="PF03596">
    <property type="entry name" value="Cad"/>
    <property type="match status" value="1"/>
</dbReference>
<gene>
    <name evidence="2" type="ORF">GCM10007053_00700</name>
</gene>
<dbReference type="InterPro" id="IPR004676">
    <property type="entry name" value="Cd-R_transporter"/>
</dbReference>
<dbReference type="Proteomes" id="UP000644693">
    <property type="component" value="Unassembled WGS sequence"/>
</dbReference>
<keyword evidence="1" id="KW-0812">Transmembrane</keyword>
<name>A0A919CI40_9GAMM</name>
<evidence type="ECO:0000313" key="3">
    <source>
        <dbReference type="Proteomes" id="UP000644693"/>
    </source>
</evidence>
<evidence type="ECO:0000313" key="2">
    <source>
        <dbReference type="EMBL" id="GHD25218.1"/>
    </source>
</evidence>
<keyword evidence="1" id="KW-1133">Transmembrane helix</keyword>
<organism evidence="2 3">
    <name type="scientific">Parahalioglobus pacificus</name>
    <dbReference type="NCBI Taxonomy" id="930806"/>
    <lineage>
        <taxon>Bacteria</taxon>
        <taxon>Pseudomonadati</taxon>
        <taxon>Pseudomonadota</taxon>
        <taxon>Gammaproteobacteria</taxon>
        <taxon>Cellvibrionales</taxon>
        <taxon>Halieaceae</taxon>
        <taxon>Parahalioglobus</taxon>
    </lineage>
</organism>
<proteinExistence type="predicted"/>
<feature type="transmembrane region" description="Helical" evidence="1">
    <location>
        <begin position="78"/>
        <end position="97"/>
    </location>
</feature>
<dbReference type="EMBL" id="BMYM01000001">
    <property type="protein sequence ID" value="GHD25218.1"/>
    <property type="molecule type" value="Genomic_DNA"/>
</dbReference>
<reference evidence="2" key="1">
    <citation type="journal article" date="2014" name="Int. J. Syst. Evol. Microbiol.">
        <title>Complete genome sequence of Corynebacterium casei LMG S-19264T (=DSM 44701T), isolated from a smear-ripened cheese.</title>
        <authorList>
            <consortium name="US DOE Joint Genome Institute (JGI-PGF)"/>
            <person name="Walter F."/>
            <person name="Albersmeier A."/>
            <person name="Kalinowski J."/>
            <person name="Ruckert C."/>
        </authorList>
    </citation>
    <scope>NUCLEOTIDE SEQUENCE</scope>
    <source>
        <strain evidence="2">KCTC 23430</strain>
    </source>
</reference>
<feature type="transmembrane region" description="Helical" evidence="1">
    <location>
        <begin position="53"/>
        <end position="72"/>
    </location>
</feature>
<feature type="transmembrane region" description="Helical" evidence="1">
    <location>
        <begin position="20"/>
        <end position="41"/>
    </location>
</feature>
<protein>
    <recommendedName>
        <fullName evidence="4">Cadmium transporter</fullName>
    </recommendedName>
</protein>
<dbReference type="AlphaFoldDB" id="A0A919CI40"/>